<protein>
    <submittedName>
        <fullName evidence="1">Gp95</fullName>
    </submittedName>
</protein>
<dbReference type="OrthoDB" id="23660at10239"/>
<evidence type="ECO:0000313" key="2">
    <source>
        <dbReference type="Proteomes" id="UP000000909"/>
    </source>
</evidence>
<dbReference type="Gene3D" id="2.60.200.60">
    <property type="match status" value="1"/>
</dbReference>
<dbReference type="KEGG" id="vg:4239095"/>
<dbReference type="EMBL" id="DQ149023">
    <property type="protein sequence ID" value="ABA47064.1"/>
    <property type="molecule type" value="Genomic_DNA"/>
</dbReference>
<organismHost>
    <name type="scientific">Synechococcus</name>
    <dbReference type="NCBI Taxonomy" id="1129"/>
</organismHost>
<accession>Q0QZD3</accession>
<reference evidence="1 2" key="1">
    <citation type="journal article" date="2007" name="Environ. Microbiol.">
        <title>Genomic and structural analysis of Syn9, a cyanophage infecting marine Prochlorococcus and Synechococcus.</title>
        <authorList>
            <person name="Weigele P.R."/>
            <person name="Pope W.H."/>
            <person name="Pedulla M.L."/>
            <person name="Houtz J.M."/>
            <person name="Smith A.L."/>
            <person name="Conway J.F."/>
            <person name="King J."/>
            <person name="Hatfull G.F."/>
            <person name="Lawrence J.G."/>
            <person name="Hendrix R.W."/>
        </authorList>
    </citation>
    <scope>NUCLEOTIDE SEQUENCE</scope>
</reference>
<dbReference type="Proteomes" id="UP000000909">
    <property type="component" value="Segment"/>
</dbReference>
<proteinExistence type="predicted"/>
<organism evidence="1 2">
    <name type="scientific">Synechococcus phage syn9</name>
    <dbReference type="NCBI Taxonomy" id="382359"/>
    <lineage>
        <taxon>Viruses</taxon>
        <taxon>Duplodnaviria</taxon>
        <taxon>Heunggongvirae</taxon>
        <taxon>Uroviricota</taxon>
        <taxon>Caudoviricetes</taxon>
        <taxon>Pantevenvirales</taxon>
        <taxon>Kyanoviridae</taxon>
        <taxon>Ormenosvirus</taxon>
        <taxon>Ormenosvirus syn9</taxon>
    </lineage>
</organism>
<evidence type="ECO:0000313" key="1">
    <source>
        <dbReference type="EMBL" id="ABA47064.1"/>
    </source>
</evidence>
<name>Q0QZD3_BPSYS</name>
<dbReference type="GeneID" id="4239095"/>
<keyword evidence="2" id="KW-1185">Reference proteome</keyword>
<sequence>MPAGPIVGLPNAAAVYNGSDTGHGTCVPANTWPVNPCGTPCPAVVPKEPIAKMDATNMWPPFPQLPLVKIEKPSVLINNFVPILDQDVLTNHPPTCTQIVPLVTGNCAVTITCPTQTLCVEDIAGGGAHIRKATATSATVWINGKRACKVGDPLGPPCLSLISTGSVNVFIGP</sequence>
<dbReference type="RefSeq" id="YP_717762.1">
    <property type="nucleotide sequence ID" value="NC_008296.2"/>
</dbReference>